<dbReference type="OMA" id="FYVENWT"/>
<keyword evidence="4" id="KW-0732">Signal</keyword>
<dbReference type="STRING" id="1169540.A0A0G4EIS1"/>
<feature type="signal peptide" evidence="4">
    <location>
        <begin position="1"/>
        <end position="24"/>
    </location>
</feature>
<evidence type="ECO:0000313" key="7">
    <source>
        <dbReference type="Proteomes" id="UP000041254"/>
    </source>
</evidence>
<dbReference type="GO" id="GO:0006508">
    <property type="term" value="P:proteolysis"/>
    <property type="evidence" value="ECO:0007669"/>
    <property type="project" value="InterPro"/>
</dbReference>
<organism evidence="6 7">
    <name type="scientific">Vitrella brassicaformis (strain CCMP3155)</name>
    <dbReference type="NCBI Taxonomy" id="1169540"/>
    <lineage>
        <taxon>Eukaryota</taxon>
        <taxon>Sar</taxon>
        <taxon>Alveolata</taxon>
        <taxon>Colpodellida</taxon>
        <taxon>Vitrellaceae</taxon>
        <taxon>Vitrella</taxon>
    </lineage>
</organism>
<dbReference type="PROSITE" id="PS52035">
    <property type="entry name" value="PEPTIDASE_M14"/>
    <property type="match status" value="1"/>
</dbReference>
<dbReference type="PANTHER" id="PTHR11705">
    <property type="entry name" value="PROTEASE FAMILY M14 CARBOXYPEPTIDASE A,B"/>
    <property type="match status" value="1"/>
</dbReference>
<evidence type="ECO:0000256" key="1">
    <source>
        <dbReference type="ARBA" id="ARBA00001947"/>
    </source>
</evidence>
<dbReference type="GO" id="GO:0008270">
    <property type="term" value="F:zinc ion binding"/>
    <property type="evidence" value="ECO:0007669"/>
    <property type="project" value="InterPro"/>
</dbReference>
<dbReference type="GO" id="GO:0005615">
    <property type="term" value="C:extracellular space"/>
    <property type="evidence" value="ECO:0007669"/>
    <property type="project" value="TreeGrafter"/>
</dbReference>
<dbReference type="GO" id="GO:0004181">
    <property type="term" value="F:metallocarboxypeptidase activity"/>
    <property type="evidence" value="ECO:0007669"/>
    <property type="project" value="InterPro"/>
</dbReference>
<dbReference type="SUPFAM" id="SSF53187">
    <property type="entry name" value="Zn-dependent exopeptidases"/>
    <property type="match status" value="1"/>
</dbReference>
<sequence length="436" mass="48995">MRGGLLWLSLICLCCVAAASGGSAVDVKTVLLQDFDFYHTTDQIHHRLNQLSQSCPDLTLSERRNGSASIDVVTVRKKGVEPINRVFMLFGEHARELISPETGLYMIEALCQSPTVKNKKLLKEAKHVLESTMFSIVVNGNPQSRRRVEEGEYCVRVNEHGVDLNRNWDDHWTSESNLGPDTNPGAKPFSEPETAIFLNLVEEVKPTTFVTVHSGTFGMYQPWAYEQKEAPRNAQRMSKILRALDAKHCTCPFGAAAVQVGYPCPGTSLDFVYDKLDPPANYAFAFEIYTSPSRTVGLKERYELAMRKQSTVDEQDAASFVAVATRASFLRKKKHKRTARARVTPDGRVLFDEGIGGLWNYNPVDGSSMTPEQCMEQFNPQSRKDYDRTVSVWATVFIELAQMVSDDKSHTHKLEEHPLLFQSRSKEGCFGTKDKV</sequence>
<dbReference type="OrthoDB" id="3626597at2759"/>
<evidence type="ECO:0000256" key="4">
    <source>
        <dbReference type="SAM" id="SignalP"/>
    </source>
</evidence>
<protein>
    <recommendedName>
        <fullName evidence="5">Peptidase M14 domain-containing protein</fullName>
    </recommendedName>
</protein>
<name>A0A0G4EIS1_VITBC</name>
<dbReference type="Pfam" id="PF00246">
    <property type="entry name" value="Peptidase_M14"/>
    <property type="match status" value="1"/>
</dbReference>
<gene>
    <name evidence="6" type="ORF">Vbra_1164</name>
</gene>
<feature type="active site" description="Proton donor/acceptor" evidence="3">
    <location>
        <position position="287"/>
    </location>
</feature>
<dbReference type="Gene3D" id="3.40.630.10">
    <property type="entry name" value="Zn peptidases"/>
    <property type="match status" value="1"/>
</dbReference>
<proteinExistence type="inferred from homology"/>
<dbReference type="VEuPathDB" id="CryptoDB:Vbra_1164"/>
<dbReference type="SMART" id="SM00631">
    <property type="entry name" value="Zn_pept"/>
    <property type="match status" value="1"/>
</dbReference>
<dbReference type="PANTHER" id="PTHR11705:SF119">
    <property type="entry name" value="OS02G0119300 PROTEIN"/>
    <property type="match status" value="1"/>
</dbReference>
<comment type="similarity">
    <text evidence="2 3">Belongs to the peptidase M14 family.</text>
</comment>
<dbReference type="EMBL" id="CDMY01000240">
    <property type="protein sequence ID" value="CEL95898.1"/>
    <property type="molecule type" value="Genomic_DNA"/>
</dbReference>
<evidence type="ECO:0000313" key="6">
    <source>
        <dbReference type="EMBL" id="CEL95898.1"/>
    </source>
</evidence>
<feature type="chain" id="PRO_5005187175" description="Peptidase M14 domain-containing protein" evidence="4">
    <location>
        <begin position="25"/>
        <end position="436"/>
    </location>
</feature>
<dbReference type="AlphaFoldDB" id="A0A0G4EIS1"/>
<dbReference type="InParanoid" id="A0A0G4EIS1"/>
<feature type="domain" description="Peptidase M14" evidence="5">
    <location>
        <begin position="37"/>
        <end position="330"/>
    </location>
</feature>
<dbReference type="InterPro" id="IPR000834">
    <property type="entry name" value="Peptidase_M14"/>
</dbReference>
<evidence type="ECO:0000259" key="5">
    <source>
        <dbReference type="PROSITE" id="PS52035"/>
    </source>
</evidence>
<accession>A0A0G4EIS1</accession>
<dbReference type="Proteomes" id="UP000041254">
    <property type="component" value="Unassembled WGS sequence"/>
</dbReference>
<evidence type="ECO:0000256" key="2">
    <source>
        <dbReference type="ARBA" id="ARBA00005988"/>
    </source>
</evidence>
<dbReference type="PhylomeDB" id="A0A0G4EIS1"/>
<evidence type="ECO:0000256" key="3">
    <source>
        <dbReference type="PROSITE-ProRule" id="PRU01379"/>
    </source>
</evidence>
<reference evidence="6 7" key="1">
    <citation type="submission" date="2014-11" db="EMBL/GenBank/DDBJ databases">
        <authorList>
            <person name="Zhu J."/>
            <person name="Qi W."/>
            <person name="Song R."/>
        </authorList>
    </citation>
    <scope>NUCLEOTIDE SEQUENCE [LARGE SCALE GENOMIC DNA]</scope>
</reference>
<keyword evidence="7" id="KW-1185">Reference proteome</keyword>
<comment type="cofactor">
    <cofactor evidence="1">
        <name>Zn(2+)</name>
        <dbReference type="ChEBI" id="CHEBI:29105"/>
    </cofactor>
</comment>